<dbReference type="InterPro" id="IPR039859">
    <property type="entry name" value="PFA4/ZDH16/20/ERF2-like"/>
</dbReference>
<organism evidence="14 15">
    <name type="scientific">Roridomyces roridus</name>
    <dbReference type="NCBI Taxonomy" id="1738132"/>
    <lineage>
        <taxon>Eukaryota</taxon>
        <taxon>Fungi</taxon>
        <taxon>Dikarya</taxon>
        <taxon>Basidiomycota</taxon>
        <taxon>Agaricomycotina</taxon>
        <taxon>Agaricomycetes</taxon>
        <taxon>Agaricomycetidae</taxon>
        <taxon>Agaricales</taxon>
        <taxon>Marasmiineae</taxon>
        <taxon>Mycenaceae</taxon>
        <taxon>Roridomyces</taxon>
    </lineage>
</organism>
<evidence type="ECO:0000256" key="5">
    <source>
        <dbReference type="ARBA" id="ARBA00023136"/>
    </source>
</evidence>
<comment type="catalytic activity">
    <reaction evidence="10 11">
        <text>L-cysteinyl-[protein] + hexadecanoyl-CoA = S-hexadecanoyl-L-cysteinyl-[protein] + CoA</text>
        <dbReference type="Rhea" id="RHEA:36683"/>
        <dbReference type="Rhea" id="RHEA-COMP:10131"/>
        <dbReference type="Rhea" id="RHEA-COMP:11032"/>
        <dbReference type="ChEBI" id="CHEBI:29950"/>
        <dbReference type="ChEBI" id="CHEBI:57287"/>
        <dbReference type="ChEBI" id="CHEBI:57379"/>
        <dbReference type="ChEBI" id="CHEBI:74151"/>
        <dbReference type="EC" id="2.3.1.225"/>
    </reaction>
</comment>
<keyword evidence="5 11" id="KW-0472">Membrane</keyword>
<feature type="transmembrane region" description="Helical" evidence="11">
    <location>
        <begin position="82"/>
        <end position="100"/>
    </location>
</feature>
<dbReference type="PANTHER" id="PTHR22883">
    <property type="entry name" value="ZINC FINGER DHHC DOMAIN CONTAINING PROTEIN"/>
    <property type="match status" value="1"/>
</dbReference>
<dbReference type="AlphaFoldDB" id="A0AAD7B1U9"/>
<keyword evidence="4 11" id="KW-1133">Transmembrane helix</keyword>
<evidence type="ECO:0000256" key="3">
    <source>
        <dbReference type="ARBA" id="ARBA00022692"/>
    </source>
</evidence>
<reference evidence="14" key="1">
    <citation type="submission" date="2023-03" db="EMBL/GenBank/DDBJ databases">
        <title>Massive genome expansion in bonnet fungi (Mycena s.s.) driven by repeated elements and novel gene families across ecological guilds.</title>
        <authorList>
            <consortium name="Lawrence Berkeley National Laboratory"/>
            <person name="Harder C.B."/>
            <person name="Miyauchi S."/>
            <person name="Viragh M."/>
            <person name="Kuo A."/>
            <person name="Thoen E."/>
            <person name="Andreopoulos B."/>
            <person name="Lu D."/>
            <person name="Skrede I."/>
            <person name="Drula E."/>
            <person name="Henrissat B."/>
            <person name="Morin E."/>
            <person name="Kohler A."/>
            <person name="Barry K."/>
            <person name="LaButti K."/>
            <person name="Morin E."/>
            <person name="Salamov A."/>
            <person name="Lipzen A."/>
            <person name="Mereny Z."/>
            <person name="Hegedus B."/>
            <person name="Baldrian P."/>
            <person name="Stursova M."/>
            <person name="Weitz H."/>
            <person name="Taylor A."/>
            <person name="Grigoriev I.V."/>
            <person name="Nagy L.G."/>
            <person name="Martin F."/>
            <person name="Kauserud H."/>
        </authorList>
    </citation>
    <scope>NUCLEOTIDE SEQUENCE</scope>
    <source>
        <strain evidence="14">9284</strain>
    </source>
</reference>
<evidence type="ECO:0000256" key="2">
    <source>
        <dbReference type="ARBA" id="ARBA00022679"/>
    </source>
</evidence>
<dbReference type="GO" id="GO:0005794">
    <property type="term" value="C:Golgi apparatus"/>
    <property type="evidence" value="ECO:0007669"/>
    <property type="project" value="TreeGrafter"/>
</dbReference>
<accession>A0AAD7B1U9</accession>
<evidence type="ECO:0000259" key="13">
    <source>
        <dbReference type="Pfam" id="PF01529"/>
    </source>
</evidence>
<evidence type="ECO:0000256" key="9">
    <source>
        <dbReference type="ARBA" id="ARBA00038298"/>
    </source>
</evidence>
<comment type="domain">
    <text evidence="11">The DHHC domain is required for palmitoyltransferase activity.</text>
</comment>
<feature type="domain" description="Palmitoyltransferase DHHC" evidence="13">
    <location>
        <begin position="205"/>
        <end position="319"/>
    </location>
</feature>
<dbReference type="GO" id="GO:0005783">
    <property type="term" value="C:endoplasmic reticulum"/>
    <property type="evidence" value="ECO:0007669"/>
    <property type="project" value="TreeGrafter"/>
</dbReference>
<dbReference type="EC" id="2.3.1.225" evidence="11"/>
<gene>
    <name evidence="14" type="ORF">FB45DRAFT_947838</name>
</gene>
<dbReference type="EMBL" id="JARKIF010000049">
    <property type="protein sequence ID" value="KAJ7607527.1"/>
    <property type="molecule type" value="Genomic_DNA"/>
</dbReference>
<feature type="transmembrane region" description="Helical" evidence="11">
    <location>
        <begin position="48"/>
        <end position="70"/>
    </location>
</feature>
<comment type="caution">
    <text evidence="14">The sequence shown here is derived from an EMBL/GenBank/DDBJ whole genome shotgun (WGS) entry which is preliminary data.</text>
</comment>
<dbReference type="InterPro" id="IPR001594">
    <property type="entry name" value="Palmitoyltrfase_DHHC"/>
</dbReference>
<evidence type="ECO:0000313" key="15">
    <source>
        <dbReference type="Proteomes" id="UP001221142"/>
    </source>
</evidence>
<evidence type="ECO:0000256" key="4">
    <source>
        <dbReference type="ARBA" id="ARBA00022989"/>
    </source>
</evidence>
<proteinExistence type="inferred from homology"/>
<evidence type="ECO:0000256" key="11">
    <source>
        <dbReference type="RuleBase" id="RU079119"/>
    </source>
</evidence>
<evidence type="ECO:0000256" key="1">
    <source>
        <dbReference type="ARBA" id="ARBA00004141"/>
    </source>
</evidence>
<keyword evidence="7" id="KW-0449">Lipoprotein</keyword>
<evidence type="ECO:0000256" key="10">
    <source>
        <dbReference type="ARBA" id="ARBA00048048"/>
    </source>
</evidence>
<comment type="subcellular location">
    <subcellularLocation>
        <location evidence="1">Membrane</location>
        <topology evidence="1">Multi-pass membrane protein</topology>
    </subcellularLocation>
</comment>
<feature type="region of interest" description="Disordered" evidence="12">
    <location>
        <begin position="157"/>
        <end position="195"/>
    </location>
</feature>
<keyword evidence="8 11" id="KW-0012">Acyltransferase</keyword>
<comment type="similarity">
    <text evidence="9">Belongs to the DHHC palmitoyltransferase family. PFA5 subfamily.</text>
</comment>
<evidence type="ECO:0000256" key="6">
    <source>
        <dbReference type="ARBA" id="ARBA00023139"/>
    </source>
</evidence>
<protein>
    <recommendedName>
        <fullName evidence="11">Palmitoyltransferase</fullName>
        <ecNumber evidence="11">2.3.1.225</ecNumber>
    </recommendedName>
</protein>
<sequence length="423" mass="47326">MQNGAPPADKQALSPPTCFGTISEARFAAHERREARLRKPQPWAVRKLMVVTVLGIMGYTAYVYAGRFAVRLIRHGRRPAGIGLLVGWSPLYLWMVWAYLKVIFTPPGYAADHIPQTPQPLFPPTQWNQEVHPYNGDVDAYDDAVLAEIEAGRIGGPPYENLPPTNGDAHPHPPAPAPKIKRTPSSRPIPPGRFPPPTAALLPPNRYCTRCEIVKPYRAHHCRMCGKCVLKFDHHCPWIGQCVGARNHKFFLNFALATFALTSYTFASLLAFNVHRDGDVDPQEVVIIALAAFFALFTSTLAVAHTRLILLSQTTVESYTVQTLKEREADGLRIAGLKEWDCRAKRQALASYDAEWGAPNTEGNLWWAGSKRKGWEDVMGASVWGWIFPIGAPLGDGLHYVPNPRFDADGRWRRRSEWPAELR</sequence>
<evidence type="ECO:0000256" key="7">
    <source>
        <dbReference type="ARBA" id="ARBA00023288"/>
    </source>
</evidence>
<dbReference type="PROSITE" id="PS50216">
    <property type="entry name" value="DHHC"/>
    <property type="match status" value="1"/>
</dbReference>
<evidence type="ECO:0000256" key="12">
    <source>
        <dbReference type="SAM" id="MobiDB-lite"/>
    </source>
</evidence>
<feature type="transmembrane region" description="Helical" evidence="11">
    <location>
        <begin position="250"/>
        <end position="273"/>
    </location>
</feature>
<keyword evidence="3 11" id="KW-0812">Transmembrane</keyword>
<keyword evidence="6" id="KW-0564">Palmitate</keyword>
<evidence type="ECO:0000313" key="14">
    <source>
        <dbReference type="EMBL" id="KAJ7607527.1"/>
    </source>
</evidence>
<evidence type="ECO:0000256" key="8">
    <source>
        <dbReference type="ARBA" id="ARBA00023315"/>
    </source>
</evidence>
<feature type="transmembrane region" description="Helical" evidence="11">
    <location>
        <begin position="285"/>
        <end position="304"/>
    </location>
</feature>
<dbReference type="Pfam" id="PF01529">
    <property type="entry name" value="DHHC"/>
    <property type="match status" value="1"/>
</dbReference>
<keyword evidence="15" id="KW-1185">Reference proteome</keyword>
<dbReference type="PANTHER" id="PTHR22883:SF23">
    <property type="entry name" value="PALMITOYLTRANSFERASE ZDHHC6"/>
    <property type="match status" value="1"/>
</dbReference>
<dbReference type="GO" id="GO:0006612">
    <property type="term" value="P:protein targeting to membrane"/>
    <property type="evidence" value="ECO:0007669"/>
    <property type="project" value="TreeGrafter"/>
</dbReference>
<dbReference type="GO" id="GO:0019706">
    <property type="term" value="F:protein-cysteine S-palmitoyltransferase activity"/>
    <property type="evidence" value="ECO:0007669"/>
    <property type="project" value="UniProtKB-EC"/>
</dbReference>
<name>A0AAD7B1U9_9AGAR</name>
<dbReference type="GO" id="GO:0016020">
    <property type="term" value="C:membrane"/>
    <property type="evidence" value="ECO:0007669"/>
    <property type="project" value="UniProtKB-SubCell"/>
</dbReference>
<dbReference type="Proteomes" id="UP001221142">
    <property type="component" value="Unassembled WGS sequence"/>
</dbReference>
<keyword evidence="2 11" id="KW-0808">Transferase</keyword>